<dbReference type="KEGG" id="nia:A8C56_20610"/>
<keyword evidence="2" id="KW-1185">Reference proteome</keyword>
<protein>
    <submittedName>
        <fullName evidence="1">Uncharacterized protein</fullName>
    </submittedName>
</protein>
<evidence type="ECO:0000313" key="2">
    <source>
        <dbReference type="Proteomes" id="UP000077667"/>
    </source>
</evidence>
<name>A0A1A9I6V1_9BACT</name>
<dbReference type="AlphaFoldDB" id="A0A1A9I6V1"/>
<proteinExistence type="predicted"/>
<sequence>MAYSTPGKDLIGLLCKKPVSFFIFQKWQPGLGGMPLRATNQKVRSTPQLYKIPQVVLVLHKNAGA</sequence>
<dbReference type="Proteomes" id="UP000077667">
    <property type="component" value="Chromosome"/>
</dbReference>
<organism evidence="1 2">
    <name type="scientific">Niabella ginsenosidivorans</name>
    <dbReference type="NCBI Taxonomy" id="1176587"/>
    <lineage>
        <taxon>Bacteria</taxon>
        <taxon>Pseudomonadati</taxon>
        <taxon>Bacteroidota</taxon>
        <taxon>Chitinophagia</taxon>
        <taxon>Chitinophagales</taxon>
        <taxon>Chitinophagaceae</taxon>
        <taxon>Niabella</taxon>
    </lineage>
</organism>
<evidence type="ECO:0000313" key="1">
    <source>
        <dbReference type="EMBL" id="ANH83065.1"/>
    </source>
</evidence>
<reference evidence="1 2" key="1">
    <citation type="submission" date="2016-05" db="EMBL/GenBank/DDBJ databases">
        <title>Niabella ginsenosidivorans BS26 whole genome sequencing.</title>
        <authorList>
            <person name="Im W.T."/>
            <person name="Siddiqi M.Z."/>
        </authorList>
    </citation>
    <scope>NUCLEOTIDE SEQUENCE [LARGE SCALE GENOMIC DNA]</scope>
    <source>
        <strain evidence="1 2">BS26</strain>
    </source>
</reference>
<accession>A0A1A9I6V1</accession>
<gene>
    <name evidence="1" type="ORF">A8C56_20610</name>
</gene>
<dbReference type="EMBL" id="CP015772">
    <property type="protein sequence ID" value="ANH83065.1"/>
    <property type="molecule type" value="Genomic_DNA"/>
</dbReference>